<accession>X1ICJ5</accession>
<gene>
    <name evidence="1" type="ORF">S03H2_54079</name>
</gene>
<dbReference type="PROSITE" id="PS00194">
    <property type="entry name" value="THIOREDOXIN_1"/>
    <property type="match status" value="1"/>
</dbReference>
<evidence type="ECO:0008006" key="2">
    <source>
        <dbReference type="Google" id="ProtNLM"/>
    </source>
</evidence>
<dbReference type="GO" id="GO:0045454">
    <property type="term" value="P:cell redox homeostasis"/>
    <property type="evidence" value="ECO:0007669"/>
    <property type="project" value="TreeGrafter"/>
</dbReference>
<reference evidence="1" key="1">
    <citation type="journal article" date="2014" name="Front. Microbiol.">
        <title>High frequency of phylogenetically diverse reductive dehalogenase-homologous genes in deep subseafloor sedimentary metagenomes.</title>
        <authorList>
            <person name="Kawai M."/>
            <person name="Futagami T."/>
            <person name="Toyoda A."/>
            <person name="Takaki Y."/>
            <person name="Nishi S."/>
            <person name="Hori S."/>
            <person name="Arai W."/>
            <person name="Tsubouchi T."/>
            <person name="Morono Y."/>
            <person name="Uchiyama I."/>
            <person name="Ito T."/>
            <person name="Fujiyama A."/>
            <person name="Inagaki F."/>
            <person name="Takami H."/>
        </authorList>
    </citation>
    <scope>NUCLEOTIDE SEQUENCE</scope>
    <source>
        <strain evidence="1">Expedition CK06-06</strain>
    </source>
</reference>
<dbReference type="AlphaFoldDB" id="X1ICJ5"/>
<proteinExistence type="predicted"/>
<dbReference type="GO" id="GO:0015035">
    <property type="term" value="F:protein-disulfide reductase activity"/>
    <property type="evidence" value="ECO:0007669"/>
    <property type="project" value="TreeGrafter"/>
</dbReference>
<evidence type="ECO:0000313" key="1">
    <source>
        <dbReference type="EMBL" id="GAH63844.1"/>
    </source>
</evidence>
<dbReference type="Pfam" id="PF13899">
    <property type="entry name" value="Thioredoxin_7"/>
    <property type="match status" value="1"/>
</dbReference>
<dbReference type="PANTHER" id="PTHR32234">
    <property type="entry name" value="THIOL:DISULFIDE INTERCHANGE PROTEIN DSBD"/>
    <property type="match status" value="1"/>
</dbReference>
<dbReference type="SUPFAM" id="SSF52833">
    <property type="entry name" value="Thioredoxin-like"/>
    <property type="match status" value="1"/>
</dbReference>
<name>X1ICJ5_9ZZZZ</name>
<feature type="non-terminal residue" evidence="1">
    <location>
        <position position="1"/>
    </location>
</feature>
<organism evidence="1">
    <name type="scientific">marine sediment metagenome</name>
    <dbReference type="NCBI Taxonomy" id="412755"/>
    <lineage>
        <taxon>unclassified sequences</taxon>
        <taxon>metagenomes</taxon>
        <taxon>ecological metagenomes</taxon>
    </lineage>
</organism>
<dbReference type="InterPro" id="IPR017937">
    <property type="entry name" value="Thioredoxin_CS"/>
</dbReference>
<comment type="caution">
    <text evidence="1">The sequence shown here is derived from an EMBL/GenBank/DDBJ whole genome shotgun (WGS) entry which is preliminary data.</text>
</comment>
<dbReference type="EMBL" id="BARU01034447">
    <property type="protein sequence ID" value="GAH63844.1"/>
    <property type="molecule type" value="Genomic_DNA"/>
</dbReference>
<dbReference type="Gene3D" id="3.40.30.10">
    <property type="entry name" value="Glutaredoxin"/>
    <property type="match status" value="1"/>
</dbReference>
<sequence>PVLVKFTADWCLSCQAVDRLVYSREDVAKLIEEKGILAIKADTTVRDYPATLALKNVYNEPGVPVSMLFVPGKNEPVRWRNMFFANELKAFLERLPSK</sequence>
<protein>
    <recommendedName>
        <fullName evidence="2">Thioredoxin domain-containing protein</fullName>
    </recommendedName>
</protein>
<dbReference type="InterPro" id="IPR036249">
    <property type="entry name" value="Thioredoxin-like_sf"/>
</dbReference>